<feature type="transmembrane region" description="Helical" evidence="1">
    <location>
        <begin position="21"/>
        <end position="42"/>
    </location>
</feature>
<dbReference type="AlphaFoldDB" id="A0A650CQX3"/>
<keyword evidence="1" id="KW-1133">Transmembrane helix</keyword>
<name>A0A650CQX3_9CREN</name>
<keyword evidence="1" id="KW-0472">Membrane</keyword>
<dbReference type="RefSeq" id="WP_156007093.1">
    <property type="nucleotide sequence ID" value="NZ_CP045483.1"/>
</dbReference>
<organism evidence="2 3">
    <name type="scientific">Stygiolobus azoricus</name>
    <dbReference type="NCBI Taxonomy" id="41675"/>
    <lineage>
        <taxon>Archaea</taxon>
        <taxon>Thermoproteota</taxon>
        <taxon>Thermoprotei</taxon>
        <taxon>Sulfolobales</taxon>
        <taxon>Sulfolobaceae</taxon>
        <taxon>Stygiolobus</taxon>
    </lineage>
</organism>
<proteinExistence type="predicted"/>
<feature type="transmembrane region" description="Helical" evidence="1">
    <location>
        <begin position="135"/>
        <end position="158"/>
    </location>
</feature>
<evidence type="ECO:0000256" key="1">
    <source>
        <dbReference type="SAM" id="Phobius"/>
    </source>
</evidence>
<keyword evidence="3" id="KW-1185">Reference proteome</keyword>
<gene>
    <name evidence="2" type="ORF">D1868_07720</name>
</gene>
<evidence type="ECO:0000313" key="3">
    <source>
        <dbReference type="Proteomes" id="UP000423396"/>
    </source>
</evidence>
<dbReference type="EMBL" id="CP045483">
    <property type="protein sequence ID" value="QGR19877.1"/>
    <property type="molecule type" value="Genomic_DNA"/>
</dbReference>
<protein>
    <submittedName>
        <fullName evidence="2">Uncharacterized protein</fullName>
    </submittedName>
</protein>
<dbReference type="Proteomes" id="UP000423396">
    <property type="component" value="Chromosome"/>
</dbReference>
<dbReference type="OrthoDB" id="36967at2157"/>
<feature type="transmembrane region" description="Helical" evidence="1">
    <location>
        <begin position="54"/>
        <end position="78"/>
    </location>
</feature>
<feature type="transmembrane region" description="Helical" evidence="1">
    <location>
        <begin position="170"/>
        <end position="194"/>
    </location>
</feature>
<evidence type="ECO:0000313" key="2">
    <source>
        <dbReference type="EMBL" id="QGR19877.1"/>
    </source>
</evidence>
<feature type="transmembrane region" description="Helical" evidence="1">
    <location>
        <begin position="99"/>
        <end position="123"/>
    </location>
</feature>
<keyword evidence="1" id="KW-0812">Transmembrane</keyword>
<dbReference type="GeneID" id="42798949"/>
<feature type="transmembrane region" description="Helical" evidence="1">
    <location>
        <begin position="222"/>
        <end position="246"/>
    </location>
</feature>
<dbReference type="KEGG" id="sazo:D1868_07720"/>
<reference evidence="2 3" key="1">
    <citation type="submission" date="2019-10" db="EMBL/GenBank/DDBJ databases">
        <title>Genome Sequences from Six Type Strain Members of the Archaeal Family Sulfolobaceae: Acidianus ambivalens, Acidianus infernus, Metallosphaera prunae, Stygiolobus azoricus, Sulfolobus metallicus, and Sulfurisphaera ohwakuensis.</title>
        <authorList>
            <person name="Counts J.A."/>
            <person name="Kelly R.M."/>
        </authorList>
    </citation>
    <scope>NUCLEOTIDE SEQUENCE [LARGE SCALE GENOMIC DNA]</scope>
    <source>
        <strain evidence="2 3">FC6</strain>
    </source>
</reference>
<accession>A0A650CQX3</accession>
<sequence length="253" mass="28870">MTSSESFQVFKILFKERYKDPTLQMILPTMLVGYIFIPSFLIREDFLNYALVLANIPVISIPETVAVALALRNIIFVFGDHMNSGSIVSFLMMPVKRRAFFFMSYFNDVVIPYLMWLATYFWYLYELSLINNLTMFMGLIYTAGYFFSTSVILFYTVLLRTNGAATLASMFTLGSIFIIGGIGNYEIIIGGINYNSLSITSFMNVYPLILAYSINPSTYFTVIPYAITGVEVDVVLALVLFLISYLKFRVMEF</sequence>